<comment type="caution">
    <text evidence="3">The sequence shown here is derived from an EMBL/GenBank/DDBJ whole genome shotgun (WGS) entry which is preliminary data.</text>
</comment>
<dbReference type="PATRIC" id="fig|1300348.6.peg.2202"/>
<keyword evidence="6" id="KW-1185">Reference proteome</keyword>
<dbReference type="InterPro" id="IPR036249">
    <property type="entry name" value="Thioredoxin-like_sf"/>
</dbReference>
<dbReference type="EMBL" id="FNUE01000002">
    <property type="protein sequence ID" value="SEE49528.1"/>
    <property type="molecule type" value="Genomic_DNA"/>
</dbReference>
<sequence>MIKPREKTPDLKINLVNDTKWSLHEQSPENFTLIIFYRGIHCPVCKKQLEQLKKKMDDFTERGVNLIAISADTEEKAKKAYKDWDIESLPVGYDLPIEEGRKWGLFVSKGISDKEPDTFLEPGLFLIDKEQKVYWQSIQSMPFGRPEFRDVLNGIDYILKEGYPARGEA</sequence>
<name>A0A0M9CHB8_9FLAO</name>
<evidence type="ECO:0000313" key="3">
    <source>
        <dbReference type="EMBL" id="KOY52641.1"/>
    </source>
</evidence>
<dbReference type="GO" id="GO:0016209">
    <property type="term" value="F:antioxidant activity"/>
    <property type="evidence" value="ECO:0007669"/>
    <property type="project" value="InterPro"/>
</dbReference>
<dbReference type="AlphaFoldDB" id="A0A0M9CHB8"/>
<evidence type="ECO:0000313" key="4">
    <source>
        <dbReference type="EMBL" id="SEE49528.1"/>
    </source>
</evidence>
<dbReference type="PANTHER" id="PTHR43110:SF1">
    <property type="entry name" value="THIOL PEROXIDASE"/>
    <property type="match status" value="1"/>
</dbReference>
<dbReference type="PANTHER" id="PTHR43110">
    <property type="entry name" value="THIOL PEROXIDASE"/>
    <property type="match status" value="1"/>
</dbReference>
<evidence type="ECO:0000256" key="1">
    <source>
        <dbReference type="ARBA" id="ARBA00023284"/>
    </source>
</evidence>
<dbReference type="Pfam" id="PF00578">
    <property type="entry name" value="AhpC-TSA"/>
    <property type="match status" value="1"/>
</dbReference>
<evidence type="ECO:0000313" key="5">
    <source>
        <dbReference type="Proteomes" id="UP000037716"/>
    </source>
</evidence>
<evidence type="ECO:0000313" key="6">
    <source>
        <dbReference type="Proteomes" id="UP000183071"/>
    </source>
</evidence>
<dbReference type="OrthoDB" id="9809746at2"/>
<dbReference type="Proteomes" id="UP000183071">
    <property type="component" value="Unassembled WGS sequence"/>
</dbReference>
<dbReference type="InterPro" id="IPR000866">
    <property type="entry name" value="AhpC/TSA"/>
</dbReference>
<protein>
    <submittedName>
        <fullName evidence="3">AhpC/TSA family protein</fullName>
    </submittedName>
    <submittedName>
        <fullName evidence="4">Peroxiredoxin</fullName>
    </submittedName>
</protein>
<keyword evidence="1" id="KW-0676">Redox-active center</keyword>
<reference evidence="3 5" key="1">
    <citation type="submission" date="2015-07" db="EMBL/GenBank/DDBJ databases">
        <title>Genome of Polaribacter dokdonenesis DSW-5, isolated from seawater off Dokdo in Korea.</title>
        <authorList>
            <person name="Yoon K."/>
            <person name="Song J.Y."/>
            <person name="Kim J.F."/>
        </authorList>
    </citation>
    <scope>NUCLEOTIDE SEQUENCE [LARGE SCALE GENOMIC DNA]</scope>
    <source>
        <strain evidence="3 5">DSW-5</strain>
    </source>
</reference>
<feature type="domain" description="Thioredoxin" evidence="2">
    <location>
        <begin position="2"/>
        <end position="160"/>
    </location>
</feature>
<dbReference type="PROSITE" id="PS51352">
    <property type="entry name" value="THIOREDOXIN_2"/>
    <property type="match status" value="1"/>
</dbReference>
<proteinExistence type="predicted"/>
<dbReference type="Proteomes" id="UP000037716">
    <property type="component" value="Unassembled WGS sequence"/>
</dbReference>
<dbReference type="STRING" id="1300348.I602_2201"/>
<dbReference type="Gene3D" id="3.40.30.10">
    <property type="entry name" value="Glutaredoxin"/>
    <property type="match status" value="1"/>
</dbReference>
<gene>
    <name evidence="3" type="ORF">I602_2201</name>
    <name evidence="4" type="ORF">SAMN05444353_1975</name>
</gene>
<dbReference type="GO" id="GO:0016491">
    <property type="term" value="F:oxidoreductase activity"/>
    <property type="evidence" value="ECO:0007669"/>
    <property type="project" value="InterPro"/>
</dbReference>
<accession>A0A0M9CHB8</accession>
<evidence type="ECO:0000259" key="2">
    <source>
        <dbReference type="PROSITE" id="PS51352"/>
    </source>
</evidence>
<dbReference type="SUPFAM" id="SSF52833">
    <property type="entry name" value="Thioredoxin-like"/>
    <property type="match status" value="1"/>
</dbReference>
<reference evidence="4 6" key="2">
    <citation type="submission" date="2016-10" db="EMBL/GenBank/DDBJ databases">
        <authorList>
            <person name="Varghese N."/>
            <person name="Submissions S."/>
        </authorList>
    </citation>
    <scope>NUCLEOTIDE SEQUENCE [LARGE SCALE GENOMIC DNA]</scope>
    <source>
        <strain evidence="4 6">DSW-5</strain>
    </source>
</reference>
<dbReference type="InterPro" id="IPR013766">
    <property type="entry name" value="Thioredoxin_domain"/>
</dbReference>
<organism evidence="3 5">
    <name type="scientific">Polaribacter dokdonensis DSW-5</name>
    <dbReference type="NCBI Taxonomy" id="1300348"/>
    <lineage>
        <taxon>Bacteria</taxon>
        <taxon>Pseudomonadati</taxon>
        <taxon>Bacteroidota</taxon>
        <taxon>Flavobacteriia</taxon>
        <taxon>Flavobacteriales</taxon>
        <taxon>Flavobacteriaceae</taxon>
    </lineage>
</organism>
<dbReference type="RefSeq" id="WP_053974728.1">
    <property type="nucleotide sequence ID" value="NZ_FNUE01000002.1"/>
</dbReference>
<dbReference type="InterPro" id="IPR050455">
    <property type="entry name" value="Tpx_Peroxidase_subfamily"/>
</dbReference>
<dbReference type="EMBL" id="LGBR01000001">
    <property type="protein sequence ID" value="KOY52641.1"/>
    <property type="molecule type" value="Genomic_DNA"/>
</dbReference>